<dbReference type="PANTHER" id="PTHR11266">
    <property type="entry name" value="PEROXISOMAL MEMBRANE PROTEIN 2, PXMP2 MPV17"/>
    <property type="match status" value="1"/>
</dbReference>
<dbReference type="AlphaFoldDB" id="A0A0N5B352"/>
<proteinExistence type="inferred from homology"/>
<dbReference type="PANTHER" id="PTHR11266:SF17">
    <property type="entry name" value="PROTEIN MPV17"/>
    <property type="match status" value="1"/>
</dbReference>
<dbReference type="InterPro" id="IPR007248">
    <property type="entry name" value="Mpv17_PMP22"/>
</dbReference>
<protein>
    <recommendedName>
        <fullName evidence="6">Mitochondrial inner membrane protein Mpv17</fullName>
    </recommendedName>
</protein>
<dbReference type="GO" id="GO:0016020">
    <property type="term" value="C:membrane"/>
    <property type="evidence" value="ECO:0007669"/>
    <property type="project" value="UniProtKB-SubCell"/>
</dbReference>
<keyword evidence="5 7" id="KW-0472">Membrane</keyword>
<organism evidence="8 9">
    <name type="scientific">Strongyloides papillosus</name>
    <name type="common">Intestinal threadworm</name>
    <dbReference type="NCBI Taxonomy" id="174720"/>
    <lineage>
        <taxon>Eukaryota</taxon>
        <taxon>Metazoa</taxon>
        <taxon>Ecdysozoa</taxon>
        <taxon>Nematoda</taxon>
        <taxon>Chromadorea</taxon>
        <taxon>Rhabditida</taxon>
        <taxon>Tylenchina</taxon>
        <taxon>Panagrolaimomorpha</taxon>
        <taxon>Strongyloidoidea</taxon>
        <taxon>Strongyloididae</taxon>
        <taxon>Strongyloides</taxon>
    </lineage>
</organism>
<evidence type="ECO:0000256" key="1">
    <source>
        <dbReference type="ARBA" id="ARBA00004141"/>
    </source>
</evidence>
<feature type="transmembrane region" description="Helical" evidence="7">
    <location>
        <begin position="51"/>
        <end position="72"/>
    </location>
</feature>
<accession>A0A0N5B352</accession>
<dbReference type="GO" id="GO:0015267">
    <property type="term" value="F:channel activity"/>
    <property type="evidence" value="ECO:0007669"/>
    <property type="project" value="TreeGrafter"/>
</dbReference>
<evidence type="ECO:0000256" key="6">
    <source>
        <dbReference type="ARBA" id="ARBA00049743"/>
    </source>
</evidence>
<comment type="similarity">
    <text evidence="2 7">Belongs to the peroxisomal membrane protein PXMP2/4 family.</text>
</comment>
<sequence>MLSKLKYAFKKYTLLTNMALSGTLGAAGDGICQIAIEKKKFNENFDTSRTIRFFVVPCFYIAPVLSKYFSILAKMPGTPKMKPLKMVLFDQIIFSPFFSSSVILSLRLTEGFTLSESINSWKVEFYDIYKTSLKFWPFVQLANFYVIPIQYRVFVTQVAALIWNIFLSFKLNKDEEEHLVESKHITHKD</sequence>
<comment type="subcellular location">
    <subcellularLocation>
        <location evidence="1">Membrane</location>
        <topology evidence="1">Multi-pass membrane protein</topology>
    </subcellularLocation>
</comment>
<dbReference type="STRING" id="174720.A0A0N5B352"/>
<name>A0A0N5B352_STREA</name>
<dbReference type="WBParaSite" id="SPAL_0000050300.1">
    <property type="protein sequence ID" value="SPAL_0000050300.1"/>
    <property type="gene ID" value="SPAL_0000050300"/>
</dbReference>
<dbReference type="GO" id="GO:0005739">
    <property type="term" value="C:mitochondrion"/>
    <property type="evidence" value="ECO:0007669"/>
    <property type="project" value="TreeGrafter"/>
</dbReference>
<dbReference type="Proteomes" id="UP000046392">
    <property type="component" value="Unplaced"/>
</dbReference>
<evidence type="ECO:0000256" key="7">
    <source>
        <dbReference type="RuleBase" id="RU363053"/>
    </source>
</evidence>
<evidence type="ECO:0000256" key="2">
    <source>
        <dbReference type="ARBA" id="ARBA00006824"/>
    </source>
</evidence>
<keyword evidence="4 7" id="KW-1133">Transmembrane helix</keyword>
<evidence type="ECO:0000313" key="8">
    <source>
        <dbReference type="Proteomes" id="UP000046392"/>
    </source>
</evidence>
<evidence type="ECO:0000256" key="4">
    <source>
        <dbReference type="ARBA" id="ARBA00022989"/>
    </source>
</evidence>
<feature type="transmembrane region" description="Helical" evidence="7">
    <location>
        <begin position="12"/>
        <end position="36"/>
    </location>
</feature>
<evidence type="ECO:0000256" key="5">
    <source>
        <dbReference type="ARBA" id="ARBA00023136"/>
    </source>
</evidence>
<reference evidence="9" key="1">
    <citation type="submission" date="2017-02" db="UniProtKB">
        <authorList>
            <consortium name="WormBaseParasite"/>
        </authorList>
    </citation>
    <scope>IDENTIFICATION</scope>
</reference>
<evidence type="ECO:0000256" key="3">
    <source>
        <dbReference type="ARBA" id="ARBA00022692"/>
    </source>
</evidence>
<keyword evidence="8" id="KW-1185">Reference proteome</keyword>
<keyword evidence="3 7" id="KW-0812">Transmembrane</keyword>
<evidence type="ECO:0000313" key="9">
    <source>
        <dbReference type="WBParaSite" id="SPAL_0000050300.1"/>
    </source>
</evidence>
<dbReference type="Pfam" id="PF04117">
    <property type="entry name" value="Mpv17_PMP22"/>
    <property type="match status" value="1"/>
</dbReference>
<dbReference type="GO" id="GO:1901858">
    <property type="term" value="P:regulation of mitochondrial DNA metabolic process"/>
    <property type="evidence" value="ECO:0007669"/>
    <property type="project" value="TreeGrafter"/>
</dbReference>